<dbReference type="InterPro" id="IPR036236">
    <property type="entry name" value="Znf_C2H2_sf"/>
</dbReference>
<evidence type="ECO:0000256" key="3">
    <source>
        <dbReference type="ARBA" id="ARBA00022737"/>
    </source>
</evidence>
<name>A0A6A5Z3D5_9PLEO</name>
<protein>
    <recommendedName>
        <fullName evidence="9">C2H2-type domain-containing protein</fullName>
    </recommendedName>
</protein>
<keyword evidence="4 7" id="KW-0863">Zinc-finger</keyword>
<evidence type="ECO:0000259" key="9">
    <source>
        <dbReference type="PROSITE" id="PS50157"/>
    </source>
</evidence>
<gene>
    <name evidence="10" type="ORF">BDV96DRAFT_577916</name>
</gene>
<dbReference type="GO" id="GO:0000978">
    <property type="term" value="F:RNA polymerase II cis-regulatory region sequence-specific DNA binding"/>
    <property type="evidence" value="ECO:0007669"/>
    <property type="project" value="InterPro"/>
</dbReference>
<evidence type="ECO:0000256" key="6">
    <source>
        <dbReference type="ARBA" id="ARBA00023242"/>
    </source>
</evidence>
<keyword evidence="2" id="KW-0479">Metal-binding</keyword>
<feature type="domain" description="C2H2-type" evidence="9">
    <location>
        <begin position="76"/>
        <end position="106"/>
    </location>
</feature>
<feature type="domain" description="C2H2-type" evidence="9">
    <location>
        <begin position="107"/>
        <end position="134"/>
    </location>
</feature>
<dbReference type="PANTHER" id="PTHR40626:SF11">
    <property type="entry name" value="ZINC FINGER PROTEIN YPR022C"/>
    <property type="match status" value="1"/>
</dbReference>
<dbReference type="PANTHER" id="PTHR40626">
    <property type="entry name" value="MIP31509P"/>
    <property type="match status" value="1"/>
</dbReference>
<accession>A0A6A5Z3D5</accession>
<feature type="region of interest" description="Disordered" evidence="8">
    <location>
        <begin position="1"/>
        <end position="35"/>
    </location>
</feature>
<feature type="compositionally biased region" description="Polar residues" evidence="8">
    <location>
        <begin position="1"/>
        <end position="10"/>
    </location>
</feature>
<dbReference type="OrthoDB" id="10018191at2759"/>
<dbReference type="GO" id="GO:0005634">
    <property type="term" value="C:nucleus"/>
    <property type="evidence" value="ECO:0007669"/>
    <property type="project" value="UniProtKB-SubCell"/>
</dbReference>
<dbReference type="GO" id="GO:0000981">
    <property type="term" value="F:DNA-binding transcription factor activity, RNA polymerase II-specific"/>
    <property type="evidence" value="ECO:0007669"/>
    <property type="project" value="InterPro"/>
</dbReference>
<evidence type="ECO:0000256" key="8">
    <source>
        <dbReference type="SAM" id="MobiDB-lite"/>
    </source>
</evidence>
<evidence type="ECO:0000313" key="10">
    <source>
        <dbReference type="EMBL" id="KAF2113513.1"/>
    </source>
</evidence>
<dbReference type="Pfam" id="PF00096">
    <property type="entry name" value="zf-C2H2"/>
    <property type="match status" value="2"/>
</dbReference>
<dbReference type="InterPro" id="IPR051059">
    <property type="entry name" value="VerF-like"/>
</dbReference>
<comment type="subcellular location">
    <subcellularLocation>
        <location evidence="1">Nucleus</location>
    </subcellularLocation>
</comment>
<dbReference type="GO" id="GO:0008270">
    <property type="term" value="F:zinc ion binding"/>
    <property type="evidence" value="ECO:0007669"/>
    <property type="project" value="UniProtKB-KW"/>
</dbReference>
<keyword evidence="6" id="KW-0539">Nucleus</keyword>
<evidence type="ECO:0000256" key="5">
    <source>
        <dbReference type="ARBA" id="ARBA00022833"/>
    </source>
</evidence>
<dbReference type="InterPro" id="IPR013087">
    <property type="entry name" value="Znf_C2H2_type"/>
</dbReference>
<dbReference type="GO" id="GO:0000785">
    <property type="term" value="C:chromatin"/>
    <property type="evidence" value="ECO:0007669"/>
    <property type="project" value="TreeGrafter"/>
</dbReference>
<dbReference type="EMBL" id="ML977327">
    <property type="protein sequence ID" value="KAF2113513.1"/>
    <property type="molecule type" value="Genomic_DNA"/>
</dbReference>
<sequence>MGVHPSQRSPTEYIPEIQKRSNQMRGQPQSQKTKTEWRVQLDGSDVLLKLDGIEFDATSERYHSLSKPKSSNTCREVCNNGVVCGKRYQRREHLARHALSHSRIKKFRCKICNRPFSRNDNRNDHYWTHVHRPGTRNRNRRLSLEQVLRAVSTENPNVAARLIERWESEVLNVG</sequence>
<dbReference type="SUPFAM" id="SSF57667">
    <property type="entry name" value="beta-beta-alpha zinc fingers"/>
    <property type="match status" value="1"/>
</dbReference>
<evidence type="ECO:0000256" key="4">
    <source>
        <dbReference type="ARBA" id="ARBA00022771"/>
    </source>
</evidence>
<dbReference type="Proteomes" id="UP000799770">
    <property type="component" value="Unassembled WGS sequence"/>
</dbReference>
<evidence type="ECO:0000256" key="1">
    <source>
        <dbReference type="ARBA" id="ARBA00004123"/>
    </source>
</evidence>
<keyword evidence="5" id="KW-0862">Zinc</keyword>
<feature type="compositionally biased region" description="Polar residues" evidence="8">
    <location>
        <begin position="20"/>
        <end position="32"/>
    </location>
</feature>
<evidence type="ECO:0000256" key="2">
    <source>
        <dbReference type="ARBA" id="ARBA00022723"/>
    </source>
</evidence>
<dbReference type="PROSITE" id="PS50157">
    <property type="entry name" value="ZINC_FINGER_C2H2_2"/>
    <property type="match status" value="2"/>
</dbReference>
<reference evidence="10" key="1">
    <citation type="journal article" date="2020" name="Stud. Mycol.">
        <title>101 Dothideomycetes genomes: a test case for predicting lifestyles and emergence of pathogens.</title>
        <authorList>
            <person name="Haridas S."/>
            <person name="Albert R."/>
            <person name="Binder M."/>
            <person name="Bloem J."/>
            <person name="Labutti K."/>
            <person name="Salamov A."/>
            <person name="Andreopoulos B."/>
            <person name="Baker S."/>
            <person name="Barry K."/>
            <person name="Bills G."/>
            <person name="Bluhm B."/>
            <person name="Cannon C."/>
            <person name="Castanera R."/>
            <person name="Culley D."/>
            <person name="Daum C."/>
            <person name="Ezra D."/>
            <person name="Gonzalez J."/>
            <person name="Henrissat B."/>
            <person name="Kuo A."/>
            <person name="Liang C."/>
            <person name="Lipzen A."/>
            <person name="Lutzoni F."/>
            <person name="Magnuson J."/>
            <person name="Mondo S."/>
            <person name="Nolan M."/>
            <person name="Ohm R."/>
            <person name="Pangilinan J."/>
            <person name="Park H.-J."/>
            <person name="Ramirez L."/>
            <person name="Alfaro M."/>
            <person name="Sun H."/>
            <person name="Tritt A."/>
            <person name="Yoshinaga Y."/>
            <person name="Zwiers L.-H."/>
            <person name="Turgeon B."/>
            <person name="Goodwin S."/>
            <person name="Spatafora J."/>
            <person name="Crous P."/>
            <person name="Grigoriev I."/>
        </authorList>
    </citation>
    <scope>NUCLEOTIDE SEQUENCE</scope>
    <source>
        <strain evidence="10">CBS 627.86</strain>
    </source>
</reference>
<proteinExistence type="predicted"/>
<dbReference type="AlphaFoldDB" id="A0A6A5Z3D5"/>
<evidence type="ECO:0000313" key="11">
    <source>
        <dbReference type="Proteomes" id="UP000799770"/>
    </source>
</evidence>
<keyword evidence="11" id="KW-1185">Reference proteome</keyword>
<organism evidence="10 11">
    <name type="scientific">Lophiotrema nucula</name>
    <dbReference type="NCBI Taxonomy" id="690887"/>
    <lineage>
        <taxon>Eukaryota</taxon>
        <taxon>Fungi</taxon>
        <taxon>Dikarya</taxon>
        <taxon>Ascomycota</taxon>
        <taxon>Pezizomycotina</taxon>
        <taxon>Dothideomycetes</taxon>
        <taxon>Pleosporomycetidae</taxon>
        <taxon>Pleosporales</taxon>
        <taxon>Lophiotremataceae</taxon>
        <taxon>Lophiotrema</taxon>
    </lineage>
</organism>
<keyword evidence="3" id="KW-0677">Repeat</keyword>
<dbReference type="Gene3D" id="3.30.160.60">
    <property type="entry name" value="Classic Zinc Finger"/>
    <property type="match status" value="1"/>
</dbReference>
<dbReference type="PROSITE" id="PS00028">
    <property type="entry name" value="ZINC_FINGER_C2H2_1"/>
    <property type="match status" value="1"/>
</dbReference>
<evidence type="ECO:0000256" key="7">
    <source>
        <dbReference type="PROSITE-ProRule" id="PRU00042"/>
    </source>
</evidence>